<sequence>MFGILVFLMVAKWQDFYADRSAAWQWAAGYAAAATLLNGGGAVRMLVGFAVSGLYAWAYFALLRRFTDSLRVWIPLYLGGAVLPLLLSVLLTAKI</sequence>
<reference evidence="2" key="1">
    <citation type="journal article" date="2022" name="Res Sq">
        <title>Evolution of multicellular longitudinally dividing oral cavity symbionts (Neisseriaceae).</title>
        <authorList>
            <person name="Nyongesa S."/>
            <person name="Weber P."/>
            <person name="Bernet E."/>
            <person name="Pullido F."/>
            <person name="Nieckarz M."/>
            <person name="Delaby M."/>
            <person name="Nieves C."/>
            <person name="Viehboeck T."/>
            <person name="Krause N."/>
            <person name="Rivera-Millot A."/>
            <person name="Nakamura A."/>
            <person name="Vischer N."/>
            <person name="VanNieuwenhze M."/>
            <person name="Brun Y."/>
            <person name="Cava F."/>
            <person name="Bulgheresi S."/>
            <person name="Veyrier F."/>
        </authorList>
    </citation>
    <scope>NUCLEOTIDE SEQUENCE</scope>
    <source>
        <strain evidence="2">17694</strain>
    </source>
</reference>
<name>A0A8T9MS22_9NEIS</name>
<keyword evidence="3" id="KW-1185">Reference proteome</keyword>
<gene>
    <name evidence="2" type="ORF">LVJ77_11000</name>
</gene>
<evidence type="ECO:0000313" key="3">
    <source>
        <dbReference type="Proteomes" id="UP000831534"/>
    </source>
</evidence>
<keyword evidence="1" id="KW-1133">Transmembrane helix</keyword>
<dbReference type="EMBL" id="CP091521">
    <property type="protein sequence ID" value="UOP04700.1"/>
    <property type="molecule type" value="Genomic_DNA"/>
</dbReference>
<dbReference type="AlphaFoldDB" id="A0A8T9MS22"/>
<evidence type="ECO:0000313" key="2">
    <source>
        <dbReference type="EMBL" id="UOP04700.1"/>
    </source>
</evidence>
<evidence type="ECO:0000256" key="1">
    <source>
        <dbReference type="SAM" id="Phobius"/>
    </source>
</evidence>
<reference evidence="2" key="2">
    <citation type="submission" date="2024-09" db="EMBL/GenBank/DDBJ databases">
        <authorList>
            <person name="Veyrier F.J."/>
        </authorList>
    </citation>
    <scope>NUCLEOTIDE SEQUENCE</scope>
    <source>
        <strain evidence="2">17694</strain>
    </source>
</reference>
<dbReference type="KEGG" id="ckh:LVJ77_11000"/>
<dbReference type="Proteomes" id="UP000831534">
    <property type="component" value="Chromosome"/>
</dbReference>
<proteinExistence type="predicted"/>
<feature type="transmembrane region" description="Helical" evidence="1">
    <location>
        <begin position="42"/>
        <end position="62"/>
    </location>
</feature>
<accession>A0A8T9MS22</accession>
<keyword evidence="1" id="KW-0812">Transmembrane</keyword>
<protein>
    <submittedName>
        <fullName evidence="2">Uncharacterized protein</fullName>
    </submittedName>
</protein>
<organism evidence="2 3">
    <name type="scientific">Conchiformibius kuhniae</name>
    <dbReference type="NCBI Taxonomy" id="211502"/>
    <lineage>
        <taxon>Bacteria</taxon>
        <taxon>Pseudomonadati</taxon>
        <taxon>Pseudomonadota</taxon>
        <taxon>Betaproteobacteria</taxon>
        <taxon>Neisseriales</taxon>
        <taxon>Neisseriaceae</taxon>
        <taxon>Conchiformibius</taxon>
    </lineage>
</organism>
<dbReference type="RefSeq" id="WP_027010281.1">
    <property type="nucleotide sequence ID" value="NZ_CP091521.1"/>
</dbReference>
<keyword evidence="1" id="KW-0472">Membrane</keyword>
<feature type="transmembrane region" description="Helical" evidence="1">
    <location>
        <begin position="74"/>
        <end position="93"/>
    </location>
</feature>